<organism evidence="1 2">
    <name type="scientific">Setaria viridis</name>
    <name type="common">Green bristlegrass</name>
    <name type="synonym">Setaria italica subsp. viridis</name>
    <dbReference type="NCBI Taxonomy" id="4556"/>
    <lineage>
        <taxon>Eukaryota</taxon>
        <taxon>Viridiplantae</taxon>
        <taxon>Streptophyta</taxon>
        <taxon>Embryophyta</taxon>
        <taxon>Tracheophyta</taxon>
        <taxon>Spermatophyta</taxon>
        <taxon>Magnoliopsida</taxon>
        <taxon>Liliopsida</taxon>
        <taxon>Poales</taxon>
        <taxon>Poaceae</taxon>
        <taxon>PACMAD clade</taxon>
        <taxon>Panicoideae</taxon>
        <taxon>Panicodae</taxon>
        <taxon>Paniceae</taxon>
        <taxon>Cenchrinae</taxon>
        <taxon>Setaria</taxon>
    </lineage>
</organism>
<sequence length="189" mass="20862">MATGSRGRTSNLSWRACRLGICVFRNSRSSSTSLQRLISKEQTLHKSCLTHCGTFITRMDRLSLQFAPEEEITCSSPLDLKTPRGNFTTRPELESKWPTTLQKEFGISLRGSSLTLVTLMSRVLNSCSFPTSLGNSFTPVELTSRFSKRESPSLNAPVSQFPWVVYKYLCSSPLASPDSAVSKSPVGSL</sequence>
<dbReference type="Proteomes" id="UP000298652">
    <property type="component" value="Chromosome 8"/>
</dbReference>
<dbReference type="EMBL" id="CM016559">
    <property type="protein sequence ID" value="TKW02616.1"/>
    <property type="molecule type" value="Genomic_DNA"/>
</dbReference>
<proteinExistence type="predicted"/>
<keyword evidence="2" id="KW-1185">Reference proteome</keyword>
<name>A0A4V6D3G8_SETVI</name>
<reference evidence="1" key="1">
    <citation type="submission" date="2019-03" db="EMBL/GenBank/DDBJ databases">
        <title>WGS assembly of Setaria viridis.</title>
        <authorList>
            <person name="Huang P."/>
            <person name="Jenkins J."/>
            <person name="Grimwood J."/>
            <person name="Barry K."/>
            <person name="Healey A."/>
            <person name="Mamidi S."/>
            <person name="Sreedasyam A."/>
            <person name="Shu S."/>
            <person name="Feldman M."/>
            <person name="Wu J."/>
            <person name="Yu Y."/>
            <person name="Chen C."/>
            <person name="Johnson J."/>
            <person name="Rokhsar D."/>
            <person name="Baxter I."/>
            <person name="Schmutz J."/>
            <person name="Brutnell T."/>
            <person name="Kellogg E."/>
        </authorList>
    </citation>
    <scope>NUCLEOTIDE SEQUENCE [LARGE SCALE GENOMIC DNA]</scope>
</reference>
<dbReference type="AlphaFoldDB" id="A0A4V6D3G8"/>
<evidence type="ECO:0000313" key="2">
    <source>
        <dbReference type="Proteomes" id="UP000298652"/>
    </source>
</evidence>
<gene>
    <name evidence="1" type="ORF">SEVIR_8G252000v2</name>
</gene>
<accession>A0A4V6D3G8</accession>
<protein>
    <submittedName>
        <fullName evidence="1">Uncharacterized protein</fullName>
    </submittedName>
</protein>
<evidence type="ECO:0000313" key="1">
    <source>
        <dbReference type="EMBL" id="TKW02616.1"/>
    </source>
</evidence>
<dbReference type="Gramene" id="TKW02616">
    <property type="protein sequence ID" value="TKW02616"/>
    <property type="gene ID" value="SEVIR_8G252000v2"/>
</dbReference>